<reference evidence="1" key="2">
    <citation type="journal article" date="2023" name="IMA Fungus">
        <title>Comparative genomic study of the Penicillium genus elucidates a diverse pangenome and 15 lateral gene transfer events.</title>
        <authorList>
            <person name="Petersen C."/>
            <person name="Sorensen T."/>
            <person name="Nielsen M.R."/>
            <person name="Sondergaard T.E."/>
            <person name="Sorensen J.L."/>
            <person name="Fitzpatrick D.A."/>
            <person name="Frisvad J.C."/>
            <person name="Nielsen K.L."/>
        </authorList>
    </citation>
    <scope>NUCLEOTIDE SEQUENCE</scope>
    <source>
        <strain evidence="1">IBT 16849</strain>
    </source>
</reference>
<keyword evidence="2" id="KW-1185">Reference proteome</keyword>
<name>A0A9W9JTE9_9EURO</name>
<evidence type="ECO:0000313" key="1">
    <source>
        <dbReference type="EMBL" id="KAJ5199546.1"/>
    </source>
</evidence>
<dbReference type="Proteomes" id="UP001150879">
    <property type="component" value="Unassembled WGS sequence"/>
</dbReference>
<reference evidence="1" key="1">
    <citation type="submission" date="2022-11" db="EMBL/GenBank/DDBJ databases">
        <authorList>
            <person name="Petersen C."/>
        </authorList>
    </citation>
    <scope>NUCLEOTIDE SEQUENCE</scope>
    <source>
        <strain evidence="1">IBT 16849</strain>
    </source>
</reference>
<gene>
    <name evidence="1" type="ORF">N7472_004750</name>
</gene>
<dbReference type="EMBL" id="JAPQKP010000003">
    <property type="protein sequence ID" value="KAJ5199546.1"/>
    <property type="molecule type" value="Genomic_DNA"/>
</dbReference>
<dbReference type="AlphaFoldDB" id="A0A9W9JTE9"/>
<protein>
    <submittedName>
        <fullName evidence="1">Uncharacterized protein</fullName>
    </submittedName>
</protein>
<comment type="caution">
    <text evidence="1">The sequence shown here is derived from an EMBL/GenBank/DDBJ whole genome shotgun (WGS) entry which is preliminary data.</text>
</comment>
<accession>A0A9W9JTE9</accession>
<evidence type="ECO:0000313" key="2">
    <source>
        <dbReference type="Proteomes" id="UP001150879"/>
    </source>
</evidence>
<sequence>MINRDASSHNTIPVALSGLCNDINPLLTTRAGIHNWKRHFQWLFHLVGIFRVDHDLFIPETFNHHTHQIRIAEVAVPIRKLDRDPPQPRA</sequence>
<organism evidence="1 2">
    <name type="scientific">Penicillium cf. griseofulvum</name>
    <dbReference type="NCBI Taxonomy" id="2972120"/>
    <lineage>
        <taxon>Eukaryota</taxon>
        <taxon>Fungi</taxon>
        <taxon>Dikarya</taxon>
        <taxon>Ascomycota</taxon>
        <taxon>Pezizomycotina</taxon>
        <taxon>Eurotiomycetes</taxon>
        <taxon>Eurotiomycetidae</taxon>
        <taxon>Eurotiales</taxon>
        <taxon>Aspergillaceae</taxon>
        <taxon>Penicillium</taxon>
    </lineage>
</organism>
<proteinExistence type="predicted"/>